<keyword evidence="6" id="KW-0653">Protein transport</keyword>
<keyword evidence="12" id="KW-1185">Reference proteome</keyword>
<evidence type="ECO:0000256" key="4">
    <source>
        <dbReference type="ARBA" id="ARBA00022475"/>
    </source>
</evidence>
<keyword evidence="4" id="KW-1003">Cell membrane</keyword>
<evidence type="ECO:0000313" key="11">
    <source>
        <dbReference type="EMBL" id="MBM9433379.1"/>
    </source>
</evidence>
<keyword evidence="7" id="KW-1133">Transmembrane helix</keyword>
<dbReference type="RefSeq" id="WP_182174482.1">
    <property type="nucleotide sequence ID" value="NZ_CP059676.1"/>
</dbReference>
<evidence type="ECO:0000256" key="8">
    <source>
        <dbReference type="ARBA" id="ARBA00023010"/>
    </source>
</evidence>
<evidence type="ECO:0000256" key="10">
    <source>
        <dbReference type="SAM" id="MobiDB-lite"/>
    </source>
</evidence>
<protein>
    <submittedName>
        <fullName evidence="11">Preprotein translocase subunit YajC</fullName>
    </submittedName>
</protein>
<dbReference type="SMART" id="SM01323">
    <property type="entry name" value="YajC"/>
    <property type="match status" value="1"/>
</dbReference>
<evidence type="ECO:0000313" key="12">
    <source>
        <dbReference type="Proteomes" id="UP000705983"/>
    </source>
</evidence>
<accession>A0ABS2TJC1</accession>
<evidence type="ECO:0000256" key="9">
    <source>
        <dbReference type="ARBA" id="ARBA00023136"/>
    </source>
</evidence>
<dbReference type="Proteomes" id="UP000705983">
    <property type="component" value="Unassembled WGS sequence"/>
</dbReference>
<evidence type="ECO:0000256" key="7">
    <source>
        <dbReference type="ARBA" id="ARBA00022989"/>
    </source>
</evidence>
<evidence type="ECO:0000256" key="2">
    <source>
        <dbReference type="ARBA" id="ARBA00006742"/>
    </source>
</evidence>
<dbReference type="Pfam" id="PF02699">
    <property type="entry name" value="YajC"/>
    <property type="match status" value="1"/>
</dbReference>
<dbReference type="InterPro" id="IPR003849">
    <property type="entry name" value="Preprotein_translocase_YajC"/>
</dbReference>
<evidence type="ECO:0000256" key="6">
    <source>
        <dbReference type="ARBA" id="ARBA00022927"/>
    </source>
</evidence>
<dbReference type="EMBL" id="JAFFJS010000003">
    <property type="protein sequence ID" value="MBM9433379.1"/>
    <property type="molecule type" value="Genomic_DNA"/>
</dbReference>
<gene>
    <name evidence="11" type="primary">yajC</name>
    <name evidence="11" type="ORF">JVW63_06690</name>
</gene>
<keyword evidence="8" id="KW-0811">Translocation</keyword>
<feature type="region of interest" description="Disordered" evidence="10">
    <location>
        <begin position="93"/>
        <end position="115"/>
    </location>
</feature>
<comment type="subcellular location">
    <subcellularLocation>
        <location evidence="1">Cell membrane</location>
        <topology evidence="1">Single-pass membrane protein</topology>
    </subcellularLocation>
</comment>
<name>A0ABS2TJC1_9ACTO</name>
<comment type="similarity">
    <text evidence="2">Belongs to the YajC family.</text>
</comment>
<feature type="compositionally biased region" description="Basic and acidic residues" evidence="10">
    <location>
        <begin position="103"/>
        <end position="115"/>
    </location>
</feature>
<evidence type="ECO:0000256" key="3">
    <source>
        <dbReference type="ARBA" id="ARBA00022448"/>
    </source>
</evidence>
<organism evidence="11 12">
    <name type="scientific">Flaviflexus equikiangi</name>
    <dbReference type="NCBI Taxonomy" id="2758573"/>
    <lineage>
        <taxon>Bacteria</taxon>
        <taxon>Bacillati</taxon>
        <taxon>Actinomycetota</taxon>
        <taxon>Actinomycetes</taxon>
        <taxon>Actinomycetales</taxon>
        <taxon>Actinomycetaceae</taxon>
        <taxon>Flaviflexus</taxon>
    </lineage>
</organism>
<keyword evidence="9" id="KW-0472">Membrane</keyword>
<sequence>MELVILVAVFGGFMLLMTRANKKMAQKVAEQRETALEVGNTVVTGSGMIGEIVDIDGGVVTLESPSGDETQWLTTAISSVIEPPYEHTYEATEAEEADFDGLAPRDSDLDRNSDR</sequence>
<dbReference type="PANTHER" id="PTHR33909">
    <property type="entry name" value="SEC TRANSLOCON ACCESSORY COMPLEX SUBUNIT YAJC"/>
    <property type="match status" value="1"/>
</dbReference>
<comment type="caution">
    <text evidence="11">The sequence shown here is derived from an EMBL/GenBank/DDBJ whole genome shotgun (WGS) entry which is preliminary data.</text>
</comment>
<dbReference type="NCBIfam" id="TIGR00739">
    <property type="entry name" value="yajC"/>
    <property type="match status" value="1"/>
</dbReference>
<dbReference type="PANTHER" id="PTHR33909:SF1">
    <property type="entry name" value="SEC TRANSLOCON ACCESSORY COMPLEX SUBUNIT YAJC"/>
    <property type="match status" value="1"/>
</dbReference>
<keyword evidence="5" id="KW-0812">Transmembrane</keyword>
<proteinExistence type="inferred from homology"/>
<reference evidence="12" key="1">
    <citation type="submission" date="2021-02" db="EMBL/GenBank/DDBJ databases">
        <title>Leucobacter sp. CX169.</title>
        <authorList>
            <person name="Cheng Y."/>
        </authorList>
    </citation>
    <scope>NUCLEOTIDE SEQUENCE [LARGE SCALE GENOMIC DNA]</scope>
    <source>
        <strain evidence="12">JY899</strain>
    </source>
</reference>
<keyword evidence="3" id="KW-0813">Transport</keyword>
<evidence type="ECO:0000256" key="5">
    <source>
        <dbReference type="ARBA" id="ARBA00022692"/>
    </source>
</evidence>
<evidence type="ECO:0000256" key="1">
    <source>
        <dbReference type="ARBA" id="ARBA00004162"/>
    </source>
</evidence>